<dbReference type="InterPro" id="IPR037691">
    <property type="entry name" value="C11orf98"/>
</dbReference>
<evidence type="ECO:0000313" key="5">
    <source>
        <dbReference type="Proteomes" id="UP000002254"/>
    </source>
</evidence>
<reference evidence="4" key="3">
    <citation type="submission" date="2025-05" db="UniProtKB">
        <authorList>
            <consortium name="Ensembl"/>
        </authorList>
    </citation>
    <scope>IDENTIFICATION</scope>
</reference>
<organism evidence="4 6">
    <name type="scientific">Canis lupus familiaris</name>
    <name type="common">Dog</name>
    <name type="synonym">Canis familiaris</name>
    <dbReference type="NCBI Taxonomy" id="9615"/>
    <lineage>
        <taxon>Eukaryota</taxon>
        <taxon>Metazoa</taxon>
        <taxon>Chordata</taxon>
        <taxon>Craniata</taxon>
        <taxon>Vertebrata</taxon>
        <taxon>Euteleostomi</taxon>
        <taxon>Mammalia</taxon>
        <taxon>Eutheria</taxon>
        <taxon>Laurasiatheria</taxon>
        <taxon>Carnivora</taxon>
        <taxon>Caniformia</taxon>
        <taxon>Canidae</taxon>
        <taxon>Canis</taxon>
    </lineage>
</organism>
<evidence type="ECO:0000313" key="3">
    <source>
        <dbReference type="Ensembl" id="ENSCAFP00000056492.1"/>
    </source>
</evidence>
<name>A0A8C0T3I7_CANLF</name>
<evidence type="ECO:0000256" key="1">
    <source>
        <dbReference type="SAM" id="MobiDB-lite"/>
    </source>
</evidence>
<feature type="region of interest" description="Disordered" evidence="1">
    <location>
        <begin position="1"/>
        <end position="33"/>
    </location>
</feature>
<dbReference type="Proteomes" id="UP000002254">
    <property type="component" value="Chromosome 18"/>
</dbReference>
<dbReference type="PANTHER" id="PTHR14554">
    <property type="entry name" value="GENE, 49416-RELATED"/>
    <property type="match status" value="1"/>
</dbReference>
<proteinExistence type="predicted"/>
<evidence type="ECO:0000313" key="6">
    <source>
        <dbReference type="Proteomes" id="UP000694542"/>
    </source>
</evidence>
<protein>
    <recommendedName>
        <fullName evidence="2">LBH domain-containing protein</fullName>
    </recommendedName>
</protein>
<reference evidence="4" key="2">
    <citation type="submission" date="2018-10" db="EMBL/GenBank/DDBJ databases">
        <title>De novo assembly of a Great Dane genome.</title>
        <authorList>
            <person name="Kidd J.M."/>
            <person name="Pendleton A.L."/>
            <person name="Shen F."/>
            <person name="Emery S."/>
        </authorList>
    </citation>
    <scope>NUCLEOTIDE SEQUENCE [LARGE SCALE GENOMIC DNA]</scope>
    <source>
        <strain evidence="4">Great Dane</strain>
    </source>
</reference>
<feature type="region of interest" description="Disordered" evidence="1">
    <location>
        <begin position="210"/>
        <end position="237"/>
    </location>
</feature>
<dbReference type="AlphaFoldDB" id="A0A8C0T3I7"/>
<evidence type="ECO:0000313" key="4">
    <source>
        <dbReference type="Ensembl" id="ENSCAFP00040031130.1"/>
    </source>
</evidence>
<reference evidence="3 5" key="1">
    <citation type="journal article" date="2005" name="Nature">
        <title>Genome sequence, comparative analysis and haplotype structure of the domestic dog.</title>
        <authorList>
            <consortium name="Broad Sequencing Platform"/>
            <person name="Lindblad-Toh K."/>
            <person name="Wade C.M."/>
            <person name="Mikkelsen T.S."/>
            <person name="Karlsson E.K."/>
            <person name="Jaffe D.B."/>
            <person name="Kamal M."/>
            <person name="Clamp M."/>
            <person name="Chang J.L."/>
            <person name="Kulbokas E.J. III"/>
            <person name="Zody M.C."/>
            <person name="Mauceli E."/>
            <person name="Xie X."/>
            <person name="Breen M."/>
            <person name="Wayne R.K."/>
            <person name="Ostrander E.A."/>
            <person name="Ponting C.P."/>
            <person name="Galibert F."/>
            <person name="Smith D.R."/>
            <person name="DeJong P.J."/>
            <person name="Kirkness E."/>
            <person name="Alvarez P."/>
            <person name="Biagi T."/>
            <person name="Brockman W."/>
            <person name="Butler J."/>
            <person name="Chin C.W."/>
            <person name="Cook A."/>
            <person name="Cuff J."/>
            <person name="Daly M.J."/>
            <person name="DeCaprio D."/>
            <person name="Gnerre S."/>
            <person name="Grabherr M."/>
            <person name="Kellis M."/>
            <person name="Kleber M."/>
            <person name="Bardeleben C."/>
            <person name="Goodstadt L."/>
            <person name="Heger A."/>
            <person name="Hitte C."/>
            <person name="Kim L."/>
            <person name="Koepfli K.P."/>
            <person name="Parker H.G."/>
            <person name="Pollinger J.P."/>
            <person name="Searle S.M."/>
            <person name="Sutter N.B."/>
            <person name="Thomas R."/>
            <person name="Webber C."/>
            <person name="Baldwin J."/>
            <person name="Abebe A."/>
            <person name="Abouelleil A."/>
            <person name="Aftuck L."/>
            <person name="Ait-Zahra M."/>
            <person name="Aldredge T."/>
            <person name="Allen N."/>
            <person name="An P."/>
            <person name="Anderson S."/>
            <person name="Antoine C."/>
            <person name="Arachchi H."/>
            <person name="Aslam A."/>
            <person name="Ayotte L."/>
            <person name="Bachantsang P."/>
            <person name="Barry A."/>
            <person name="Bayul T."/>
            <person name="Benamara M."/>
            <person name="Berlin A."/>
            <person name="Bessette D."/>
            <person name="Blitshteyn B."/>
            <person name="Bloom T."/>
            <person name="Blye J."/>
            <person name="Boguslavskiy L."/>
            <person name="Bonnet C."/>
            <person name="Boukhgalter B."/>
            <person name="Brown A."/>
            <person name="Cahill P."/>
            <person name="Calixte N."/>
            <person name="Camarata J."/>
            <person name="Cheshatsang Y."/>
            <person name="Chu J."/>
            <person name="Citroen M."/>
            <person name="Collymore A."/>
            <person name="Cooke P."/>
            <person name="Dawoe T."/>
            <person name="Daza R."/>
            <person name="Decktor K."/>
            <person name="DeGray S."/>
            <person name="Dhargay N."/>
            <person name="Dooley K."/>
            <person name="Dooley K."/>
            <person name="Dorje P."/>
            <person name="Dorjee K."/>
            <person name="Dorris L."/>
            <person name="Duffey N."/>
            <person name="Dupes A."/>
            <person name="Egbiremolen O."/>
            <person name="Elong R."/>
            <person name="Falk J."/>
            <person name="Farina A."/>
            <person name="Faro S."/>
            <person name="Ferguson D."/>
            <person name="Ferreira P."/>
            <person name="Fisher S."/>
            <person name="FitzGerald M."/>
            <person name="Foley K."/>
            <person name="Foley C."/>
            <person name="Franke A."/>
            <person name="Friedrich D."/>
            <person name="Gage D."/>
            <person name="Garber M."/>
            <person name="Gearin G."/>
            <person name="Giannoukos G."/>
            <person name="Goode T."/>
            <person name="Goyette A."/>
            <person name="Graham J."/>
            <person name="Grandbois E."/>
            <person name="Gyaltsen K."/>
            <person name="Hafez N."/>
            <person name="Hagopian D."/>
            <person name="Hagos B."/>
            <person name="Hall J."/>
            <person name="Healy C."/>
            <person name="Hegarty R."/>
            <person name="Honan T."/>
            <person name="Horn A."/>
            <person name="Houde N."/>
            <person name="Hughes L."/>
            <person name="Hunnicutt L."/>
            <person name="Husby M."/>
            <person name="Jester B."/>
            <person name="Jones C."/>
            <person name="Kamat A."/>
            <person name="Kanga B."/>
            <person name="Kells C."/>
            <person name="Khazanovich D."/>
            <person name="Kieu A.C."/>
            <person name="Kisner P."/>
            <person name="Kumar M."/>
            <person name="Lance K."/>
            <person name="Landers T."/>
            <person name="Lara M."/>
            <person name="Lee W."/>
            <person name="Leger J.P."/>
            <person name="Lennon N."/>
            <person name="Leuper L."/>
            <person name="LeVine S."/>
            <person name="Liu J."/>
            <person name="Liu X."/>
            <person name="Lokyitsang Y."/>
            <person name="Lokyitsang T."/>
            <person name="Lui A."/>
            <person name="Macdonald J."/>
            <person name="Major J."/>
            <person name="Marabella R."/>
            <person name="Maru K."/>
            <person name="Matthews C."/>
            <person name="McDonough S."/>
            <person name="Mehta T."/>
            <person name="Meldrim J."/>
            <person name="Melnikov A."/>
            <person name="Meneus L."/>
            <person name="Mihalev A."/>
            <person name="Mihova T."/>
            <person name="Miller K."/>
            <person name="Mittelman R."/>
            <person name="Mlenga V."/>
            <person name="Mulrain L."/>
            <person name="Munson G."/>
            <person name="Navidi A."/>
            <person name="Naylor J."/>
            <person name="Nguyen T."/>
            <person name="Nguyen N."/>
            <person name="Nguyen C."/>
            <person name="Nguyen T."/>
            <person name="Nicol R."/>
            <person name="Norbu N."/>
            <person name="Norbu C."/>
            <person name="Novod N."/>
            <person name="Nyima T."/>
            <person name="Olandt P."/>
            <person name="O'Neill B."/>
            <person name="O'Neill K."/>
            <person name="Osman S."/>
            <person name="Oyono L."/>
            <person name="Patti C."/>
            <person name="Perrin D."/>
            <person name="Phunkhang P."/>
            <person name="Pierre F."/>
            <person name="Priest M."/>
            <person name="Rachupka A."/>
            <person name="Raghuraman S."/>
            <person name="Rameau R."/>
            <person name="Ray V."/>
            <person name="Raymond C."/>
            <person name="Rege F."/>
            <person name="Rise C."/>
            <person name="Rogers J."/>
            <person name="Rogov P."/>
            <person name="Sahalie J."/>
            <person name="Settipalli S."/>
            <person name="Sharpe T."/>
            <person name="Shea T."/>
            <person name="Sheehan M."/>
            <person name="Sherpa N."/>
            <person name="Shi J."/>
            <person name="Shih D."/>
            <person name="Sloan J."/>
            <person name="Smith C."/>
            <person name="Sparrow T."/>
            <person name="Stalker J."/>
            <person name="Stange-Thomann N."/>
            <person name="Stavropoulos S."/>
            <person name="Stone C."/>
            <person name="Stone S."/>
            <person name="Sykes S."/>
            <person name="Tchuinga P."/>
            <person name="Tenzing P."/>
            <person name="Tesfaye S."/>
            <person name="Thoulutsang D."/>
            <person name="Thoulutsang Y."/>
            <person name="Topham K."/>
            <person name="Topping I."/>
            <person name="Tsamla T."/>
            <person name="Vassiliev H."/>
            <person name="Venkataraman V."/>
            <person name="Vo A."/>
            <person name="Wangchuk T."/>
            <person name="Wangdi T."/>
            <person name="Weiand M."/>
            <person name="Wilkinson J."/>
            <person name="Wilson A."/>
            <person name="Yadav S."/>
            <person name="Yang S."/>
            <person name="Yang X."/>
            <person name="Young G."/>
            <person name="Yu Q."/>
            <person name="Zainoun J."/>
            <person name="Zembek L."/>
            <person name="Zimmer A."/>
            <person name="Lander E.S."/>
        </authorList>
    </citation>
    <scope>NUCLEOTIDE SEQUENCE [LARGE SCALE GENOMIC DNA]</scope>
    <source>
        <strain evidence="3">Boxer</strain>
    </source>
</reference>
<evidence type="ECO:0000259" key="2">
    <source>
        <dbReference type="Pfam" id="PF15317"/>
    </source>
</evidence>
<dbReference type="InterPro" id="IPR038990">
    <property type="entry name" value="LBH_dom"/>
</dbReference>
<sequence>MALVPRNSEDEPWPTDSPGSSQHPESPRLTNPLWMDRGEIVRVEDHQDVQVRTPSPCVLLLAHPPTWKRPAILIQDFVSQKARLPSIVVEASEVSEDSGEFDWPREELLLLTDEEEEAEVFFQDQSEEPGWTWSPLDPRSPLRSFNPEFSWGQEQGEPEVSWIPEDMEYQEASNPCSLWNPAAGSHVCRSCFVEYSHLLPRRFEGAEEEAVQAPAGVEPGEATEASGSRGCDRRRADHAAPLEEAGVQCTCQHYSVWEEAQKAPPADPAGPERESSHGSGSPNKASQD</sequence>
<accession>A0A8C0T3I7</accession>
<dbReference type="Proteomes" id="UP000694542">
    <property type="component" value="Chromosome 18"/>
</dbReference>
<dbReference type="Ensembl" id="ENSCAFT00040035742.1">
    <property type="protein sequence ID" value="ENSCAFP00040031130.1"/>
    <property type="gene ID" value="ENSCAFG00040019279.1"/>
</dbReference>
<dbReference type="Ensembl" id="ENSCAFT00000076731.2">
    <property type="protein sequence ID" value="ENSCAFP00000056492.1"/>
    <property type="gene ID" value="ENSCAFG00000015719.5"/>
</dbReference>
<accession>A0A8P0P5W0</accession>
<feature type="domain" description="LBH" evidence="2">
    <location>
        <begin position="1"/>
        <end position="127"/>
    </location>
</feature>
<dbReference type="PANTHER" id="PTHR14554:SF1">
    <property type="entry name" value="CHROMOSOME 11 OPEN READING FRAME 98"/>
    <property type="match status" value="1"/>
</dbReference>
<dbReference type="Pfam" id="PF15317">
    <property type="entry name" value="Lbh"/>
    <property type="match status" value="1"/>
</dbReference>
<gene>
    <name evidence="4" type="primary">C18H11orf98</name>
</gene>
<feature type="region of interest" description="Disordered" evidence="1">
    <location>
        <begin position="260"/>
        <end position="288"/>
    </location>
</feature>
<feature type="compositionally biased region" description="Polar residues" evidence="1">
    <location>
        <begin position="277"/>
        <end position="288"/>
    </location>
</feature>